<gene>
    <name evidence="1" type="ORF">M431DRAFT_350229</name>
</gene>
<evidence type="ECO:0000313" key="2">
    <source>
        <dbReference type="Proteomes" id="UP000241690"/>
    </source>
</evidence>
<keyword evidence="2" id="KW-1185">Reference proteome</keyword>
<dbReference type="Proteomes" id="UP000241690">
    <property type="component" value="Unassembled WGS sequence"/>
</dbReference>
<organism evidence="1 2">
    <name type="scientific">Trichoderma harzianum CBS 226.95</name>
    <dbReference type="NCBI Taxonomy" id="983964"/>
    <lineage>
        <taxon>Eukaryota</taxon>
        <taxon>Fungi</taxon>
        <taxon>Dikarya</taxon>
        <taxon>Ascomycota</taxon>
        <taxon>Pezizomycotina</taxon>
        <taxon>Sordariomycetes</taxon>
        <taxon>Hypocreomycetidae</taxon>
        <taxon>Hypocreales</taxon>
        <taxon>Hypocreaceae</taxon>
        <taxon>Trichoderma</taxon>
    </lineage>
</organism>
<reference evidence="1 2" key="1">
    <citation type="submission" date="2016-07" db="EMBL/GenBank/DDBJ databases">
        <title>Multiple horizontal gene transfer events from other fungi enriched the ability of initially mycotrophic Trichoderma (Ascomycota) to feed on dead plant biomass.</title>
        <authorList>
            <consortium name="DOE Joint Genome Institute"/>
            <person name="Aerts A."/>
            <person name="Atanasova L."/>
            <person name="Chenthamara K."/>
            <person name="Zhang J."/>
            <person name="Grujic M."/>
            <person name="Henrissat B."/>
            <person name="Kuo A."/>
            <person name="Salamov A."/>
            <person name="Lipzen A."/>
            <person name="Labutti K."/>
            <person name="Barry K."/>
            <person name="Miao Y."/>
            <person name="Rahimi M.J."/>
            <person name="Shen Q."/>
            <person name="Grigoriev I.V."/>
            <person name="Kubicek C.P."/>
            <person name="Druzhinina I.S."/>
        </authorList>
    </citation>
    <scope>NUCLEOTIDE SEQUENCE [LARGE SCALE GENOMIC DNA]</scope>
    <source>
        <strain evidence="1 2">CBS 226.95</strain>
    </source>
</reference>
<dbReference type="EMBL" id="KZ679677">
    <property type="protein sequence ID" value="PTB57797.1"/>
    <property type="molecule type" value="Genomic_DNA"/>
</dbReference>
<accession>A0A2T4AL61</accession>
<sequence length="122" mass="13601">MLYDTSNHPFSPPSSSGGVSFFRMRGLYRTTIISAATPSCVCLSNKRLHVASTRWMDPAELLIGGLEERCLRPSIWPVKRIYLQPVRISVVDASWPCNPYPANQAPGPLDISPSQMSLFFPF</sequence>
<name>A0A2T4AL61_TRIHA</name>
<evidence type="ECO:0000313" key="1">
    <source>
        <dbReference type="EMBL" id="PTB57797.1"/>
    </source>
</evidence>
<proteinExistence type="predicted"/>
<dbReference type="AlphaFoldDB" id="A0A2T4AL61"/>
<protein>
    <submittedName>
        <fullName evidence="1">Uncharacterized protein</fullName>
    </submittedName>
</protein>
<dbReference type="GeneID" id="36623038"/>
<dbReference type="RefSeq" id="XP_024777474.1">
    <property type="nucleotide sequence ID" value="XM_024914473.1"/>
</dbReference>